<comment type="subcellular location">
    <subcellularLocation>
        <location evidence="10">Peroxisome membrane</location>
    </subcellularLocation>
</comment>
<dbReference type="GO" id="GO:0016560">
    <property type="term" value="P:protein import into peroxisome matrix, docking"/>
    <property type="evidence" value="ECO:0007669"/>
    <property type="project" value="EnsemblFungi"/>
</dbReference>
<evidence type="ECO:0000313" key="13">
    <source>
        <dbReference type="EMBL" id="ODV97387.1"/>
    </source>
</evidence>
<dbReference type="Pfam" id="PF04088">
    <property type="entry name" value="Peroxin-13_N"/>
    <property type="match status" value="1"/>
</dbReference>
<dbReference type="Gene3D" id="2.30.30.40">
    <property type="entry name" value="SH3 Domains"/>
    <property type="match status" value="1"/>
</dbReference>
<evidence type="ECO:0000256" key="10">
    <source>
        <dbReference type="ARBA" id="ARBA00046271"/>
    </source>
</evidence>
<feature type="domain" description="Peroxin 13 N-terminal" evidence="12">
    <location>
        <begin position="151"/>
        <end position="284"/>
    </location>
</feature>
<evidence type="ECO:0000256" key="6">
    <source>
        <dbReference type="ARBA" id="ARBA00023010"/>
    </source>
</evidence>
<proteinExistence type="inferred from homology"/>
<dbReference type="GO" id="GO:0008320">
    <property type="term" value="F:protein transmembrane transporter activity"/>
    <property type="evidence" value="ECO:0007669"/>
    <property type="project" value="EnsemblFungi"/>
</dbReference>
<gene>
    <name evidence="13" type="ORF">PACTADRAFT_49108</name>
</gene>
<dbReference type="PANTHER" id="PTHR19332">
    <property type="entry name" value="PEROXISOMAL MEMBRANE PROTEIN PEX13"/>
    <property type="match status" value="1"/>
</dbReference>
<evidence type="ECO:0000259" key="12">
    <source>
        <dbReference type="Pfam" id="PF04088"/>
    </source>
</evidence>
<feature type="region of interest" description="Disordered" evidence="11">
    <location>
        <begin position="300"/>
        <end position="319"/>
    </location>
</feature>
<protein>
    <recommendedName>
        <fullName evidence="9">Peroxin-13</fullName>
    </recommendedName>
</protein>
<keyword evidence="2" id="KW-0813">Transport</keyword>
<keyword evidence="7" id="KW-0472">Membrane</keyword>
<dbReference type="OrthoDB" id="10037838at2759"/>
<evidence type="ECO:0000256" key="11">
    <source>
        <dbReference type="SAM" id="MobiDB-lite"/>
    </source>
</evidence>
<evidence type="ECO:0000256" key="5">
    <source>
        <dbReference type="ARBA" id="ARBA00022989"/>
    </source>
</evidence>
<evidence type="ECO:0000256" key="8">
    <source>
        <dbReference type="ARBA" id="ARBA00023140"/>
    </source>
</evidence>
<keyword evidence="14" id="KW-1185">Reference proteome</keyword>
<evidence type="ECO:0000256" key="7">
    <source>
        <dbReference type="ARBA" id="ARBA00023136"/>
    </source>
</evidence>
<accession>A0A1E4U071</accession>
<dbReference type="GO" id="GO:0005778">
    <property type="term" value="C:peroxisomal membrane"/>
    <property type="evidence" value="ECO:0007669"/>
    <property type="project" value="UniProtKB-SubCell"/>
</dbReference>
<feature type="region of interest" description="Disordered" evidence="11">
    <location>
        <begin position="19"/>
        <end position="65"/>
    </location>
</feature>
<evidence type="ECO:0000313" key="14">
    <source>
        <dbReference type="Proteomes" id="UP000094236"/>
    </source>
</evidence>
<sequence length="358" mass="38139">MFLKICDLAPGYLTADSSNNSGRVSSALTNSDNINTPNEGRTSGSSTSPEIPTKPTSLSNSENLSSTSAYSPYGLSNNYSSGYGSSPYGGGYGGGYGSYGSRYGMGGGYGSLGGFGGYGSSMYGGMGTGGYGGLYGGGMYGGGAGAGMANNNSFSQSTEATFQLIESIIGAVGGFAQMLESTYMATHNSFFTMISVAEQFSHLKNALGSLLGIFALVNWLKKMLGKVNGDKNYLKITPGEFKKFQDKQNLLKDTKVSSNRISLKPLLVFIAAIFGFPYLLKKLIHQLSLIQQQQQQQQQRQQGYRAQMDSSSTSSLPGSTIDPIKLEFARALYDFNPENKQIELELKKKDLVAILSKV</sequence>
<dbReference type="PANTHER" id="PTHR19332:SF1">
    <property type="entry name" value="PEROXISOMAL MEMBRANE PROTEIN PEX13"/>
    <property type="match status" value="1"/>
</dbReference>
<reference evidence="14" key="1">
    <citation type="submission" date="2016-05" db="EMBL/GenBank/DDBJ databases">
        <title>Comparative genomics of biotechnologically important yeasts.</title>
        <authorList>
            <consortium name="DOE Joint Genome Institute"/>
            <person name="Riley R."/>
            <person name="Haridas S."/>
            <person name="Wolfe K.H."/>
            <person name="Lopes M.R."/>
            <person name="Hittinger C.T."/>
            <person name="Goker M."/>
            <person name="Salamov A."/>
            <person name="Wisecaver J."/>
            <person name="Long T.M."/>
            <person name="Aerts A.L."/>
            <person name="Barry K."/>
            <person name="Choi C."/>
            <person name="Clum A."/>
            <person name="Coughlan A.Y."/>
            <person name="Deshpande S."/>
            <person name="Douglass A.P."/>
            <person name="Hanson S.J."/>
            <person name="Klenk H.-P."/>
            <person name="Labutti K."/>
            <person name="Lapidus A."/>
            <person name="Lindquist E."/>
            <person name="Lipzen A."/>
            <person name="Meier-Kolthoff J.P."/>
            <person name="Ohm R.A."/>
            <person name="Otillar R.P."/>
            <person name="Pangilinan J."/>
            <person name="Peng Y."/>
            <person name="Rokas A."/>
            <person name="Rosa C.A."/>
            <person name="Scheuner C."/>
            <person name="Sibirny A.A."/>
            <person name="Slot J.C."/>
            <person name="Stielow J.B."/>
            <person name="Sun H."/>
            <person name="Kurtzman C.P."/>
            <person name="Blackwell M."/>
            <person name="Grigoriev I.V."/>
            <person name="Jeffries T.W."/>
        </authorList>
    </citation>
    <scope>NUCLEOTIDE SEQUENCE [LARGE SCALE GENOMIC DNA]</scope>
    <source>
        <strain evidence="14">NRRL Y-2460</strain>
    </source>
</reference>
<feature type="compositionally biased region" description="Low complexity" evidence="11">
    <location>
        <begin position="56"/>
        <end position="65"/>
    </location>
</feature>
<comment type="similarity">
    <text evidence="1">Belongs to the peroxin-13 family.</text>
</comment>
<keyword evidence="5" id="KW-1133">Transmembrane helix</keyword>
<dbReference type="GO" id="GO:1990429">
    <property type="term" value="C:peroxisomal importomer complex"/>
    <property type="evidence" value="ECO:0007669"/>
    <property type="project" value="EnsemblFungi"/>
</dbReference>
<dbReference type="SUPFAM" id="SSF50044">
    <property type="entry name" value="SH3-domain"/>
    <property type="match status" value="1"/>
</dbReference>
<dbReference type="AlphaFoldDB" id="A0A1E4U071"/>
<dbReference type="STRING" id="669874.A0A1E4U071"/>
<dbReference type="InterPro" id="IPR007223">
    <property type="entry name" value="Peroxin-13_N"/>
</dbReference>
<feature type="non-terminal residue" evidence="13">
    <location>
        <position position="358"/>
    </location>
</feature>
<dbReference type="InterPro" id="IPR036028">
    <property type="entry name" value="SH3-like_dom_sf"/>
</dbReference>
<evidence type="ECO:0000256" key="3">
    <source>
        <dbReference type="ARBA" id="ARBA00022692"/>
    </source>
</evidence>
<keyword evidence="8" id="KW-0576">Peroxisome</keyword>
<dbReference type="EMBL" id="KV454012">
    <property type="protein sequence ID" value="ODV97387.1"/>
    <property type="molecule type" value="Genomic_DNA"/>
</dbReference>
<name>A0A1E4U071_PACTA</name>
<evidence type="ECO:0000256" key="2">
    <source>
        <dbReference type="ARBA" id="ARBA00022448"/>
    </source>
</evidence>
<feature type="compositionally biased region" description="Polar residues" evidence="11">
    <location>
        <begin position="19"/>
        <end position="50"/>
    </location>
</feature>
<dbReference type="Proteomes" id="UP000094236">
    <property type="component" value="Unassembled WGS sequence"/>
</dbReference>
<dbReference type="InterPro" id="IPR035463">
    <property type="entry name" value="Pex13"/>
</dbReference>
<organism evidence="13 14">
    <name type="scientific">Pachysolen tannophilus NRRL Y-2460</name>
    <dbReference type="NCBI Taxonomy" id="669874"/>
    <lineage>
        <taxon>Eukaryota</taxon>
        <taxon>Fungi</taxon>
        <taxon>Dikarya</taxon>
        <taxon>Ascomycota</taxon>
        <taxon>Saccharomycotina</taxon>
        <taxon>Pichiomycetes</taxon>
        <taxon>Pachysolenaceae</taxon>
        <taxon>Pachysolen</taxon>
    </lineage>
</organism>
<keyword evidence="4" id="KW-0653">Protein transport</keyword>
<evidence type="ECO:0000256" key="1">
    <source>
        <dbReference type="ARBA" id="ARBA00006033"/>
    </source>
</evidence>
<evidence type="ECO:0000256" key="9">
    <source>
        <dbReference type="ARBA" id="ARBA00029693"/>
    </source>
</evidence>
<keyword evidence="6" id="KW-0811">Translocation</keyword>
<keyword evidence="3" id="KW-0812">Transmembrane</keyword>
<dbReference type="GO" id="GO:0030674">
    <property type="term" value="F:protein-macromolecule adaptor activity"/>
    <property type="evidence" value="ECO:0007669"/>
    <property type="project" value="EnsemblFungi"/>
</dbReference>
<evidence type="ECO:0000256" key="4">
    <source>
        <dbReference type="ARBA" id="ARBA00022927"/>
    </source>
</evidence>